<dbReference type="SUPFAM" id="SSF54909">
    <property type="entry name" value="Dimeric alpha+beta barrel"/>
    <property type="match status" value="1"/>
</dbReference>
<dbReference type="EMBL" id="BMIP01000009">
    <property type="protein sequence ID" value="GGD80286.1"/>
    <property type="molecule type" value="Genomic_DNA"/>
</dbReference>
<dbReference type="RefSeq" id="WP_172808100.1">
    <property type="nucleotide sequence ID" value="NZ_BMIP01000009.1"/>
</dbReference>
<evidence type="ECO:0000313" key="2">
    <source>
        <dbReference type="EMBL" id="GGD80286.1"/>
    </source>
</evidence>
<reference evidence="2" key="2">
    <citation type="submission" date="2020-09" db="EMBL/GenBank/DDBJ databases">
        <authorList>
            <person name="Sun Q."/>
            <person name="Zhou Y."/>
        </authorList>
    </citation>
    <scope>NUCLEOTIDE SEQUENCE</scope>
    <source>
        <strain evidence="2">CGMCC 1.15360</strain>
    </source>
</reference>
<protein>
    <recommendedName>
        <fullName evidence="1">DUF1330 domain-containing protein</fullName>
    </recommendedName>
</protein>
<proteinExistence type="predicted"/>
<dbReference type="Gene3D" id="3.30.70.100">
    <property type="match status" value="1"/>
</dbReference>
<dbReference type="PANTHER" id="PTHR41521:SF4">
    <property type="entry name" value="BLR0684 PROTEIN"/>
    <property type="match status" value="1"/>
</dbReference>
<keyword evidence="3" id="KW-1185">Reference proteome</keyword>
<feature type="domain" description="DUF1330" evidence="1">
    <location>
        <begin position="2"/>
        <end position="95"/>
    </location>
</feature>
<gene>
    <name evidence="2" type="ORF">GCM10010990_32740</name>
</gene>
<dbReference type="PANTHER" id="PTHR41521">
    <property type="match status" value="1"/>
</dbReference>
<evidence type="ECO:0000259" key="1">
    <source>
        <dbReference type="Pfam" id="PF07045"/>
    </source>
</evidence>
<organism evidence="2 3">
    <name type="scientific">Croceicoccus mobilis</name>
    <dbReference type="NCBI Taxonomy" id="1703339"/>
    <lineage>
        <taxon>Bacteria</taxon>
        <taxon>Pseudomonadati</taxon>
        <taxon>Pseudomonadota</taxon>
        <taxon>Alphaproteobacteria</taxon>
        <taxon>Sphingomonadales</taxon>
        <taxon>Erythrobacteraceae</taxon>
        <taxon>Croceicoccus</taxon>
    </lineage>
</organism>
<accession>A0A916Z7G4</accession>
<dbReference type="Pfam" id="PF07045">
    <property type="entry name" value="DUF1330"/>
    <property type="match status" value="1"/>
</dbReference>
<reference evidence="2" key="1">
    <citation type="journal article" date="2014" name="Int. J. Syst. Evol. Microbiol.">
        <title>Complete genome sequence of Corynebacterium casei LMG S-19264T (=DSM 44701T), isolated from a smear-ripened cheese.</title>
        <authorList>
            <consortium name="US DOE Joint Genome Institute (JGI-PGF)"/>
            <person name="Walter F."/>
            <person name="Albersmeier A."/>
            <person name="Kalinowski J."/>
            <person name="Ruckert C."/>
        </authorList>
    </citation>
    <scope>NUCLEOTIDE SEQUENCE</scope>
    <source>
        <strain evidence="2">CGMCC 1.15360</strain>
    </source>
</reference>
<dbReference type="Proteomes" id="UP000612349">
    <property type="component" value="Unassembled WGS sequence"/>
</dbReference>
<sequence>MTAYMVVILDCTDPAWVADYRANVPGLIEKAGGKYMALSRAPIQLEGDGDVPQTVAIVSYPSVEAAQAFFASEEYRPYAEARKRGAVTTIYLVDEVPPA</sequence>
<comment type="caution">
    <text evidence="2">The sequence shown here is derived from an EMBL/GenBank/DDBJ whole genome shotgun (WGS) entry which is preliminary data.</text>
</comment>
<dbReference type="InterPro" id="IPR011008">
    <property type="entry name" value="Dimeric_a/b-barrel"/>
</dbReference>
<dbReference type="InterPro" id="IPR010753">
    <property type="entry name" value="DUF1330"/>
</dbReference>
<evidence type="ECO:0000313" key="3">
    <source>
        <dbReference type="Proteomes" id="UP000612349"/>
    </source>
</evidence>
<name>A0A916Z7G4_9SPHN</name>
<dbReference type="AlphaFoldDB" id="A0A916Z7G4"/>